<feature type="region of interest" description="Disordered" evidence="1">
    <location>
        <begin position="104"/>
        <end position="125"/>
    </location>
</feature>
<keyword evidence="2" id="KW-0472">Membrane</keyword>
<evidence type="ECO:0000256" key="1">
    <source>
        <dbReference type="SAM" id="MobiDB-lite"/>
    </source>
</evidence>
<protein>
    <submittedName>
        <fullName evidence="3">Uncharacterized protein</fullName>
    </submittedName>
</protein>
<proteinExistence type="predicted"/>
<comment type="caution">
    <text evidence="3">The sequence shown here is derived from an EMBL/GenBank/DDBJ whole genome shotgun (WGS) entry which is preliminary data.</text>
</comment>
<organism evidence="3 4">
    <name type="scientific">Candidatus Roizmanbacteria bacterium CG10_big_fil_rev_8_21_14_0_10_39_6</name>
    <dbReference type="NCBI Taxonomy" id="1974853"/>
    <lineage>
        <taxon>Bacteria</taxon>
        <taxon>Candidatus Roizmaniibacteriota</taxon>
    </lineage>
</organism>
<dbReference type="Proteomes" id="UP000229554">
    <property type="component" value="Unassembled WGS sequence"/>
</dbReference>
<reference evidence="4" key="1">
    <citation type="submission" date="2017-09" db="EMBL/GenBank/DDBJ databases">
        <title>Depth-based differentiation of microbial function through sediment-hosted aquifers and enrichment of novel symbionts in the deep terrestrial subsurface.</title>
        <authorList>
            <person name="Probst A.J."/>
            <person name="Ladd B."/>
            <person name="Jarett J.K."/>
            <person name="Geller-Mcgrath D.E."/>
            <person name="Sieber C.M.K."/>
            <person name="Emerson J.B."/>
            <person name="Anantharaman K."/>
            <person name="Thomas B.C."/>
            <person name="Malmstrom R."/>
            <person name="Stieglmeier M."/>
            <person name="Klingl A."/>
            <person name="Woyke T."/>
            <person name="Ryan C.M."/>
            <person name="Banfield J.F."/>
        </authorList>
    </citation>
    <scope>NUCLEOTIDE SEQUENCE [LARGE SCALE GENOMIC DNA]</scope>
</reference>
<evidence type="ECO:0000256" key="2">
    <source>
        <dbReference type="SAM" id="Phobius"/>
    </source>
</evidence>
<accession>A0A2M8KT40</accession>
<keyword evidence="2" id="KW-1133">Transmembrane helix</keyword>
<dbReference type="AlphaFoldDB" id="A0A2M8KT40"/>
<evidence type="ECO:0000313" key="4">
    <source>
        <dbReference type="Proteomes" id="UP000229554"/>
    </source>
</evidence>
<evidence type="ECO:0000313" key="3">
    <source>
        <dbReference type="EMBL" id="PJE63087.1"/>
    </source>
</evidence>
<feature type="transmembrane region" description="Helical" evidence="2">
    <location>
        <begin position="25"/>
        <end position="48"/>
    </location>
</feature>
<name>A0A2M8KT40_9BACT</name>
<dbReference type="EMBL" id="PFED01000056">
    <property type="protein sequence ID" value="PJE63087.1"/>
    <property type="molecule type" value="Genomic_DNA"/>
</dbReference>
<gene>
    <name evidence="3" type="ORF">COU88_01415</name>
</gene>
<keyword evidence="2" id="KW-0812">Transmembrane</keyword>
<sequence length="125" mass="13228">MNNNYTPLTLPQENTIQEHKKKDTFLVVLMGLSAVLLAVLGTIVALLFTGSYKGPMSASATSAKVTDVVVSAEPSITSKLNPTPTVSLQAEPDILEKQLDSVSLDTDTMPTGLPAEPSLDTLVTE</sequence>